<dbReference type="Gene3D" id="3.30.470.20">
    <property type="entry name" value="ATP-grasp fold, B domain"/>
    <property type="match status" value="2"/>
</dbReference>
<dbReference type="OrthoDB" id="9803907at2"/>
<dbReference type="Proteomes" id="UP000220251">
    <property type="component" value="Unassembled WGS sequence"/>
</dbReference>
<dbReference type="GO" id="GO:0009432">
    <property type="term" value="P:SOS response"/>
    <property type="evidence" value="ECO:0007669"/>
    <property type="project" value="TreeGrafter"/>
</dbReference>
<sequence length="653" mass="72841">MEKSNDNKPRTLIALVDKPRVYRGYIKGFRQSVGCLSLQVQSFRLSDVHSLQQSLEEYGGRYCFHPKTIRSPKDLLACFGEAAVKLQQSARLPVFDTIRIEVLSEQDGAFKLWIPYFEEECFHLAVSFMLQFFLHHLAAPSFSYREEISEELALLIENLNSFAPKGMNSLRILETAHQQGGSWRYLTQNAFQLGYGAHSRWFDSTLTDKTPQIAASIARNKFSTAKFLRKMGIPVPRHEVVQSQEEAVEMARQLGYPVVIKPNHQDGGRGVSAGLMTDEQVKKAFAKARHYSEIVLLEQHIVGKDYRLLVFNGTLVWAIERVPAGVTGDGKKSVRELIDQINRSRLPEGDRVPTLKPIAVDEDTHEVLSHQGYSLRSVPTAGRFVQLSRISNIGSGGVPVAVFDEVHPDNKRLAESAAALLRLDIAGIDLIMPDIRQSYLETGGAVIEINAQPQIGTVTAAHMYPLLLKMFVPNQGRIPVIVVCSNAAEEVIIDKLQSSLSCRYQKIGWASNSGGYINQQKVHAASSSYQAAQALLSDQTVDLIIYSIQQMDDIMHEGLPFDQFDGLLFLGMPRSVNAPRFNELCDLLHTLFSTCRGDFLVSDPSVYDFIDSDAPFAPARLLTRGEIEDRIEDGAFLPDGDLKRILSKEPVGH</sequence>
<keyword evidence="1" id="KW-0547">Nucleotide-binding</keyword>
<evidence type="ECO:0000313" key="3">
    <source>
        <dbReference type="EMBL" id="CRX38618.1"/>
    </source>
</evidence>
<dbReference type="GO" id="GO:0046872">
    <property type="term" value="F:metal ion binding"/>
    <property type="evidence" value="ECO:0007669"/>
    <property type="project" value="InterPro"/>
</dbReference>
<reference evidence="4" key="1">
    <citation type="submission" date="2015-06" db="EMBL/GenBank/DDBJ databases">
        <authorList>
            <person name="Bertelli C."/>
        </authorList>
    </citation>
    <scope>NUCLEOTIDE SEQUENCE [LARGE SCALE GENOMIC DNA]</scope>
    <source>
        <strain evidence="4">CRIB-30</strain>
    </source>
</reference>
<dbReference type="PANTHER" id="PTHR21621">
    <property type="entry name" value="RIBOSOMAL PROTEIN S6 MODIFICATION PROTEIN"/>
    <property type="match status" value="1"/>
</dbReference>
<protein>
    <submittedName>
        <fullName evidence="3">Putative carbamoyl-phosphate synthase</fullName>
    </submittedName>
</protein>
<dbReference type="SUPFAM" id="SSF56059">
    <property type="entry name" value="Glutathione synthetase ATP-binding domain-like"/>
    <property type="match status" value="1"/>
</dbReference>
<gene>
    <name evidence="3" type="ORF">ELAC_1278</name>
</gene>
<evidence type="ECO:0000259" key="2">
    <source>
        <dbReference type="PROSITE" id="PS50975"/>
    </source>
</evidence>
<keyword evidence="1" id="KW-0067">ATP-binding</keyword>
<dbReference type="PANTHER" id="PTHR21621:SF0">
    <property type="entry name" value="BETA-CITRYLGLUTAMATE SYNTHASE B-RELATED"/>
    <property type="match status" value="1"/>
</dbReference>
<feature type="domain" description="ATP-grasp" evidence="2">
    <location>
        <begin position="225"/>
        <end position="484"/>
    </location>
</feature>
<dbReference type="EMBL" id="CWGJ01000014">
    <property type="protein sequence ID" value="CRX38618.1"/>
    <property type="molecule type" value="Genomic_DNA"/>
</dbReference>
<dbReference type="GO" id="GO:0018169">
    <property type="term" value="F:ribosomal S6-glutamic acid ligase activity"/>
    <property type="evidence" value="ECO:0007669"/>
    <property type="project" value="TreeGrafter"/>
</dbReference>
<dbReference type="AlphaFoldDB" id="A0A0H5DR44"/>
<dbReference type="GO" id="GO:0005524">
    <property type="term" value="F:ATP binding"/>
    <property type="evidence" value="ECO:0007669"/>
    <property type="project" value="UniProtKB-UniRule"/>
</dbReference>
<dbReference type="PROSITE" id="PS50975">
    <property type="entry name" value="ATP_GRASP"/>
    <property type="match status" value="1"/>
</dbReference>
<keyword evidence="4" id="KW-1185">Reference proteome</keyword>
<dbReference type="InterPro" id="IPR011761">
    <property type="entry name" value="ATP-grasp"/>
</dbReference>
<accession>A0A0H5DR44</accession>
<dbReference type="GO" id="GO:0005737">
    <property type="term" value="C:cytoplasm"/>
    <property type="evidence" value="ECO:0007669"/>
    <property type="project" value="TreeGrafter"/>
</dbReference>
<organism evidence="3 4">
    <name type="scientific">Estrella lausannensis</name>
    <dbReference type="NCBI Taxonomy" id="483423"/>
    <lineage>
        <taxon>Bacteria</taxon>
        <taxon>Pseudomonadati</taxon>
        <taxon>Chlamydiota</taxon>
        <taxon>Chlamydiia</taxon>
        <taxon>Parachlamydiales</taxon>
        <taxon>Candidatus Criblamydiaceae</taxon>
        <taxon>Estrella</taxon>
    </lineage>
</organism>
<evidence type="ECO:0000256" key="1">
    <source>
        <dbReference type="PROSITE-ProRule" id="PRU00409"/>
    </source>
</evidence>
<evidence type="ECO:0000313" key="4">
    <source>
        <dbReference type="Proteomes" id="UP000220251"/>
    </source>
</evidence>
<dbReference type="RefSeq" id="WP_098038482.1">
    <property type="nucleotide sequence ID" value="NZ_CWGJ01000014.1"/>
</dbReference>
<name>A0A0H5DR44_9BACT</name>
<dbReference type="Pfam" id="PF13549">
    <property type="entry name" value="ATP-grasp_5"/>
    <property type="match status" value="1"/>
</dbReference>
<proteinExistence type="predicted"/>